<dbReference type="AlphaFoldDB" id="A0A164N9M8"/>
<evidence type="ECO:0000313" key="3">
    <source>
        <dbReference type="Proteomes" id="UP000076722"/>
    </source>
</evidence>
<dbReference type="EMBL" id="KV419449">
    <property type="protein sequence ID" value="KZS87487.1"/>
    <property type="molecule type" value="Genomic_DNA"/>
</dbReference>
<reference evidence="2 3" key="1">
    <citation type="journal article" date="2016" name="Mol. Biol. Evol.">
        <title>Comparative Genomics of Early-Diverging Mushroom-Forming Fungi Provides Insights into the Origins of Lignocellulose Decay Capabilities.</title>
        <authorList>
            <person name="Nagy L.G."/>
            <person name="Riley R."/>
            <person name="Tritt A."/>
            <person name="Adam C."/>
            <person name="Daum C."/>
            <person name="Floudas D."/>
            <person name="Sun H."/>
            <person name="Yadav J.S."/>
            <person name="Pangilinan J."/>
            <person name="Larsson K.H."/>
            <person name="Matsuura K."/>
            <person name="Barry K."/>
            <person name="Labutti K."/>
            <person name="Kuo R."/>
            <person name="Ohm R.A."/>
            <person name="Bhattacharya S.S."/>
            <person name="Shirouzu T."/>
            <person name="Yoshinaga Y."/>
            <person name="Martin F.M."/>
            <person name="Grigoriev I.V."/>
            <person name="Hibbett D.S."/>
        </authorList>
    </citation>
    <scope>NUCLEOTIDE SEQUENCE [LARGE SCALE GENOMIC DNA]</scope>
    <source>
        <strain evidence="2 3">HHB9708</strain>
    </source>
</reference>
<sequence>MSRPVLSHLTRLSHDLLSQSIKPGASGKGLTTQELYRLVLSSDELKAASSQPSPLPSSSSSAATSTSTKTSRDANIRGTLTEKREEILSKRYFKTTVLQNLVDRGLVKKIHVLIDPSASTSASTSDSAVASGSPSVEVSKAGKGKKSAKNTTPSIVSKWVWSIPPSSPTPSPSATSASTTSASPSTTTISSTPPRPSIKKSKTTIVTPAPTSPSSELELRRKAGEFSHLNVRRRRKRMEGALEEIRARWKIERRLYKEGQEGGLSLAN</sequence>
<name>A0A164N9M8_9AGAM</name>
<keyword evidence="3" id="KW-1185">Reference proteome</keyword>
<protein>
    <submittedName>
        <fullName evidence="2">Uncharacterized protein</fullName>
    </submittedName>
</protein>
<organism evidence="2 3">
    <name type="scientific">Sistotremastrum niveocremeum HHB9708</name>
    <dbReference type="NCBI Taxonomy" id="1314777"/>
    <lineage>
        <taxon>Eukaryota</taxon>
        <taxon>Fungi</taxon>
        <taxon>Dikarya</taxon>
        <taxon>Basidiomycota</taxon>
        <taxon>Agaricomycotina</taxon>
        <taxon>Agaricomycetes</taxon>
        <taxon>Sistotremastrales</taxon>
        <taxon>Sistotremastraceae</taxon>
        <taxon>Sertulicium</taxon>
        <taxon>Sertulicium niveocremeum</taxon>
    </lineage>
</organism>
<proteinExistence type="predicted"/>
<feature type="compositionally biased region" description="Low complexity" evidence="1">
    <location>
        <begin position="117"/>
        <end position="141"/>
    </location>
</feature>
<gene>
    <name evidence="2" type="ORF">SISNIDRAFT_491053</name>
</gene>
<evidence type="ECO:0000256" key="1">
    <source>
        <dbReference type="SAM" id="MobiDB-lite"/>
    </source>
</evidence>
<feature type="region of interest" description="Disordered" evidence="1">
    <location>
        <begin position="47"/>
        <end position="78"/>
    </location>
</feature>
<feature type="compositionally biased region" description="Low complexity" evidence="1">
    <location>
        <begin position="172"/>
        <end position="192"/>
    </location>
</feature>
<evidence type="ECO:0000313" key="2">
    <source>
        <dbReference type="EMBL" id="KZS87487.1"/>
    </source>
</evidence>
<accession>A0A164N9M8</accession>
<feature type="region of interest" description="Disordered" evidence="1">
    <location>
        <begin position="117"/>
        <end position="218"/>
    </location>
</feature>
<dbReference type="Proteomes" id="UP000076722">
    <property type="component" value="Unassembled WGS sequence"/>
</dbReference>
<feature type="compositionally biased region" description="Low complexity" evidence="1">
    <location>
        <begin position="47"/>
        <end position="69"/>
    </location>
</feature>